<keyword evidence="2" id="KW-0812">Transmembrane</keyword>
<dbReference type="Proteomes" id="UP001208570">
    <property type="component" value="Unassembled WGS sequence"/>
</dbReference>
<comment type="caution">
    <text evidence="3">The sequence shown here is derived from an EMBL/GenBank/DDBJ whole genome shotgun (WGS) entry which is preliminary data.</text>
</comment>
<feature type="region of interest" description="Disordered" evidence="1">
    <location>
        <begin position="1"/>
        <end position="27"/>
    </location>
</feature>
<evidence type="ECO:0000313" key="3">
    <source>
        <dbReference type="EMBL" id="KAK2147251.1"/>
    </source>
</evidence>
<evidence type="ECO:0000256" key="1">
    <source>
        <dbReference type="SAM" id="MobiDB-lite"/>
    </source>
</evidence>
<name>A0AAD9MXD2_9ANNE</name>
<reference evidence="3" key="1">
    <citation type="journal article" date="2023" name="Mol. Biol. Evol.">
        <title>Third-Generation Sequencing Reveals the Adaptive Role of the Epigenome in Three Deep-Sea Polychaetes.</title>
        <authorList>
            <person name="Perez M."/>
            <person name="Aroh O."/>
            <person name="Sun Y."/>
            <person name="Lan Y."/>
            <person name="Juniper S.K."/>
            <person name="Young C.R."/>
            <person name="Angers B."/>
            <person name="Qian P.Y."/>
        </authorList>
    </citation>
    <scope>NUCLEOTIDE SEQUENCE</scope>
    <source>
        <strain evidence="3">P08H-3</strain>
    </source>
</reference>
<accession>A0AAD9MXD2</accession>
<organism evidence="3 4">
    <name type="scientific">Paralvinella palmiformis</name>
    <dbReference type="NCBI Taxonomy" id="53620"/>
    <lineage>
        <taxon>Eukaryota</taxon>
        <taxon>Metazoa</taxon>
        <taxon>Spiralia</taxon>
        <taxon>Lophotrochozoa</taxon>
        <taxon>Annelida</taxon>
        <taxon>Polychaeta</taxon>
        <taxon>Sedentaria</taxon>
        <taxon>Canalipalpata</taxon>
        <taxon>Terebellida</taxon>
        <taxon>Terebelliformia</taxon>
        <taxon>Alvinellidae</taxon>
        <taxon>Paralvinella</taxon>
    </lineage>
</organism>
<keyword evidence="2" id="KW-0472">Membrane</keyword>
<protein>
    <submittedName>
        <fullName evidence="3">Uncharacterized protein</fullName>
    </submittedName>
</protein>
<dbReference type="EMBL" id="JAODUP010000562">
    <property type="protein sequence ID" value="KAK2147251.1"/>
    <property type="molecule type" value="Genomic_DNA"/>
</dbReference>
<sequence length="509" mass="56465">MSTSSSLDQAEARPSSRYQHRPSSGVEHRNTTMLPVIDIHGIQLGHFYRILSCLVYVYGVSSYEWGHAAIMRPDTISYSDAIVVPDPELLAPSDGVINYLDFYSVDPGTKFKVIILRFAGRTTNNGSTYSVRAITGYLSASYRGKQRIYLRLDDVYVRKNDIISFLIDDKMPIPSDRKTPCTGSQNLLVTKRRNRSLTPNEILRFTPLTRDECRVFSYTIDVLESDERVTIDTAPSDVTEQYPYNNRSLSDINNKMLPGNLCRVNCDISPVSTNQITDMYRYVIFGPLIVLWVIVSAVCSIKMKRTLPCCRKPGGTTVTPSRAGARRAPSRRGRFGRVTLSRMPPAGATLMPSQPKPMMDVVVPGIVLPPYPGFADPDPDEQPAYVIAPGYPPAYPPPAYSVRDNKTEQCQLNRPGAMPAVEEVVALRGSAPGETISGCRPDLTPVIGLAAIDRPLEATGGCHADDTVRRQSHDVAMVSPLPDEVDWTRYYDMYPGSPPSYQEATETHM</sequence>
<feature type="transmembrane region" description="Helical" evidence="2">
    <location>
        <begin position="279"/>
        <end position="301"/>
    </location>
</feature>
<evidence type="ECO:0000256" key="2">
    <source>
        <dbReference type="SAM" id="Phobius"/>
    </source>
</evidence>
<gene>
    <name evidence="3" type="ORF">LSH36_562g01032</name>
</gene>
<proteinExistence type="predicted"/>
<keyword evidence="4" id="KW-1185">Reference proteome</keyword>
<keyword evidence="2" id="KW-1133">Transmembrane helix</keyword>
<dbReference type="AlphaFoldDB" id="A0AAD9MXD2"/>
<evidence type="ECO:0000313" key="4">
    <source>
        <dbReference type="Proteomes" id="UP001208570"/>
    </source>
</evidence>